<comment type="pathway">
    <text evidence="3">Carbohydrate biosynthesis; gluconeogenesis.</text>
</comment>
<keyword evidence="9" id="KW-0456">Lyase</keyword>
<dbReference type="FunCoup" id="Q751S7">
    <property type="interactions" value="537"/>
</dbReference>
<gene>
    <name evidence="12" type="ORF">AGOS_AFR747W</name>
</gene>
<dbReference type="RefSeq" id="NP_986296.1">
    <property type="nucleotide sequence ID" value="NM_212432.2"/>
</dbReference>
<keyword evidence="7" id="KW-0963">Cytoplasm</keyword>
<evidence type="ECO:0000259" key="11">
    <source>
        <dbReference type="Pfam" id="PF00291"/>
    </source>
</evidence>
<dbReference type="OrthoDB" id="7773036at2759"/>
<feature type="domain" description="Tryptophan synthase beta chain-like PALP" evidence="11">
    <location>
        <begin position="91"/>
        <end position="388"/>
    </location>
</feature>
<dbReference type="EMBL" id="AE016819">
    <property type="protein sequence ID" value="AAS54120.1"/>
    <property type="molecule type" value="Genomic_DNA"/>
</dbReference>
<dbReference type="HOGENOM" id="CLU_021152_3_1_1"/>
<reference evidence="12 13" key="1">
    <citation type="journal article" date="2004" name="Science">
        <title>The Ashbya gossypii genome as a tool for mapping the ancient Saccharomyces cerevisiae genome.</title>
        <authorList>
            <person name="Dietrich F.S."/>
            <person name="Voegeli S."/>
            <person name="Brachat S."/>
            <person name="Lerch A."/>
            <person name="Gates K."/>
            <person name="Steiner S."/>
            <person name="Mohr C."/>
            <person name="Pohlmann R."/>
            <person name="Luedi P."/>
            <person name="Choi S."/>
            <person name="Wing R.A."/>
            <person name="Flavier A."/>
            <person name="Gaffney T.D."/>
            <person name="Philippsen P."/>
        </authorList>
    </citation>
    <scope>NUCLEOTIDE SEQUENCE [LARGE SCALE GENOMIC DNA]</scope>
    <source>
        <strain evidence="13">ATCC 10895 / CBS 109.51 / FGSC 9923 / NRRL Y-1056</strain>
    </source>
</reference>
<dbReference type="Gene3D" id="3.40.50.1100">
    <property type="match status" value="2"/>
</dbReference>
<dbReference type="PANTHER" id="PTHR48078">
    <property type="entry name" value="THREONINE DEHYDRATASE, MITOCHONDRIAL-RELATED"/>
    <property type="match status" value="1"/>
</dbReference>
<evidence type="ECO:0000256" key="9">
    <source>
        <dbReference type="ARBA" id="ARBA00023239"/>
    </source>
</evidence>
<dbReference type="InterPro" id="IPR050147">
    <property type="entry name" value="Ser/Thr_Dehydratase"/>
</dbReference>
<comment type="similarity">
    <text evidence="4">Belongs to the serine/threonine dehydratase family.</text>
</comment>
<proteinExistence type="inferred from homology"/>
<dbReference type="Pfam" id="PF00291">
    <property type="entry name" value="PALP"/>
    <property type="match status" value="1"/>
</dbReference>
<keyword evidence="8" id="KW-0663">Pyridoxal phosphate</keyword>
<dbReference type="InterPro" id="IPR036052">
    <property type="entry name" value="TrpB-like_PALP_sf"/>
</dbReference>
<dbReference type="STRING" id="284811.Q751S7"/>
<evidence type="ECO:0000256" key="2">
    <source>
        <dbReference type="ARBA" id="ARBA00004496"/>
    </source>
</evidence>
<name>Q751S7_EREGS</name>
<comment type="cofactor">
    <cofactor evidence="1">
        <name>pyridoxal 5'-phosphate</name>
        <dbReference type="ChEBI" id="CHEBI:597326"/>
    </cofactor>
</comment>
<evidence type="ECO:0000256" key="5">
    <source>
        <dbReference type="ARBA" id="ARBA00012093"/>
    </source>
</evidence>
<reference evidence="13" key="2">
    <citation type="journal article" date="2013" name="G3 (Bethesda)">
        <title>Genomes of Ashbya fungi isolated from insects reveal four mating-type loci, numerous translocations, lack of transposons, and distinct gene duplications.</title>
        <authorList>
            <person name="Dietrich F.S."/>
            <person name="Voegeli S."/>
            <person name="Kuo S."/>
            <person name="Philippsen P."/>
        </authorList>
    </citation>
    <scope>GENOME REANNOTATION</scope>
    <source>
        <strain evidence="13">ATCC 10895 / CBS 109.51 / FGSC 9923 / NRRL Y-1056</strain>
    </source>
</reference>
<dbReference type="EC" id="4.3.1.17" evidence="5"/>
<protein>
    <recommendedName>
        <fullName evidence="5">L-serine ammonia-lyase</fullName>
        <ecNumber evidence="5">4.3.1.17</ecNumber>
    </recommendedName>
</protein>
<comment type="subcellular location">
    <subcellularLocation>
        <location evidence="2">Cytoplasm</location>
    </subcellularLocation>
</comment>
<accession>Q751S7</accession>
<dbReference type="GO" id="GO:0005737">
    <property type="term" value="C:cytoplasm"/>
    <property type="evidence" value="ECO:0007669"/>
    <property type="project" value="UniProtKB-SubCell"/>
</dbReference>
<dbReference type="OMA" id="KCTIFLP"/>
<keyword evidence="6" id="KW-0312">Gluconeogenesis</keyword>
<keyword evidence="13" id="KW-1185">Reference proteome</keyword>
<dbReference type="PROSITE" id="PS00165">
    <property type="entry name" value="DEHYDRATASE_SER_THR"/>
    <property type="match status" value="1"/>
</dbReference>
<dbReference type="GO" id="GO:0006094">
    <property type="term" value="P:gluconeogenesis"/>
    <property type="evidence" value="ECO:0007669"/>
    <property type="project" value="UniProtKB-KW"/>
</dbReference>
<dbReference type="KEGG" id="ago:AGOS_AFR747W"/>
<dbReference type="GeneID" id="4622587"/>
<comment type="catalytic activity">
    <reaction evidence="10">
        <text>L-serine = pyruvate + NH4(+)</text>
        <dbReference type="Rhea" id="RHEA:19169"/>
        <dbReference type="ChEBI" id="CHEBI:15361"/>
        <dbReference type="ChEBI" id="CHEBI:28938"/>
        <dbReference type="ChEBI" id="CHEBI:33384"/>
        <dbReference type="EC" id="4.3.1.17"/>
    </reaction>
</comment>
<dbReference type="PANTHER" id="PTHR48078:SF2">
    <property type="entry name" value="CATABOLIC L-SERINE_THREONINE DEHYDRATASE"/>
    <property type="match status" value="1"/>
</dbReference>
<dbReference type="GO" id="GO:0004794">
    <property type="term" value="F:threonine deaminase activity"/>
    <property type="evidence" value="ECO:0007669"/>
    <property type="project" value="UniProtKB-ARBA"/>
</dbReference>
<evidence type="ECO:0000313" key="12">
    <source>
        <dbReference type="EMBL" id="AAS54120.1"/>
    </source>
</evidence>
<evidence type="ECO:0000256" key="6">
    <source>
        <dbReference type="ARBA" id="ARBA00022432"/>
    </source>
</evidence>
<evidence type="ECO:0000256" key="10">
    <source>
        <dbReference type="ARBA" id="ARBA00049406"/>
    </source>
</evidence>
<evidence type="ECO:0000256" key="4">
    <source>
        <dbReference type="ARBA" id="ARBA00010869"/>
    </source>
</evidence>
<evidence type="ECO:0000313" key="13">
    <source>
        <dbReference type="Proteomes" id="UP000000591"/>
    </source>
</evidence>
<evidence type="ECO:0000256" key="1">
    <source>
        <dbReference type="ARBA" id="ARBA00001933"/>
    </source>
</evidence>
<dbReference type="AlphaFoldDB" id="Q751S7"/>
<dbReference type="GO" id="GO:0003941">
    <property type="term" value="F:L-serine ammonia-lyase activity"/>
    <property type="evidence" value="ECO:0000318"/>
    <property type="project" value="GO_Central"/>
</dbReference>
<dbReference type="InParanoid" id="Q751S7"/>
<dbReference type="GO" id="GO:0030170">
    <property type="term" value="F:pyridoxal phosphate binding"/>
    <property type="evidence" value="ECO:0007669"/>
    <property type="project" value="InterPro"/>
</dbReference>
<evidence type="ECO:0000256" key="8">
    <source>
        <dbReference type="ARBA" id="ARBA00022898"/>
    </source>
</evidence>
<organism evidence="12 13">
    <name type="scientific">Eremothecium gossypii (strain ATCC 10895 / CBS 109.51 / FGSC 9923 / NRRL Y-1056)</name>
    <name type="common">Yeast</name>
    <name type="synonym">Ashbya gossypii</name>
    <dbReference type="NCBI Taxonomy" id="284811"/>
    <lineage>
        <taxon>Eukaryota</taxon>
        <taxon>Fungi</taxon>
        <taxon>Dikarya</taxon>
        <taxon>Ascomycota</taxon>
        <taxon>Saccharomycotina</taxon>
        <taxon>Saccharomycetes</taxon>
        <taxon>Saccharomycetales</taxon>
        <taxon>Saccharomycetaceae</taxon>
        <taxon>Eremothecium</taxon>
    </lineage>
</organism>
<dbReference type="Proteomes" id="UP000000591">
    <property type="component" value="Chromosome VI"/>
</dbReference>
<dbReference type="SUPFAM" id="SSF53686">
    <property type="entry name" value="Tryptophan synthase beta subunit-like PLP-dependent enzymes"/>
    <property type="match status" value="1"/>
</dbReference>
<dbReference type="InterPro" id="IPR001926">
    <property type="entry name" value="TrpB-like_PALP"/>
</dbReference>
<evidence type="ECO:0000256" key="3">
    <source>
        <dbReference type="ARBA" id="ARBA00004742"/>
    </source>
</evidence>
<evidence type="ECO:0000256" key="7">
    <source>
        <dbReference type="ARBA" id="ARBA00022490"/>
    </source>
</evidence>
<dbReference type="InterPro" id="IPR000634">
    <property type="entry name" value="Ser/Thr_deHydtase_PyrdxlP-BS"/>
</dbReference>
<dbReference type="eggNOG" id="KOG1250">
    <property type="taxonomic scope" value="Eukaryota"/>
</dbReference>
<sequence>MSNKRTYTSTEVQFGDEMDDDFHQHCDSSLVPTGVQVKKGHLISEVLQYIICGMRMRYQFSRQQTVGSMASFYCKTPLMRHVFARQNVRYTANPEIMLKYEFFQPSGSFKSRGIGNLIWKEMQKIRQNSSLQPHVFASSGGNAGLAAATASRQLGLPCTVVVPETTRRRMVERIRSTGADVISMGSVLKESDDYLRSELMGNVNLEKVAPIYAHPFDNPLIWEGHATMVDEVVEALHLQGVQLESVKGIVCSVGGGGLYNGIVYGLEKHGLADSIPVVAVETEGCEVLHRSLLLGRNVSMNPKSVATSLCTSFVTDLTLSYAQKYRTKSVVLDQLAVVQTCLNFAEESNIVTEPACGAALHLGYHPEILERELGPLTPQDVVIVIACGGSTMNLADLKESEDQLQPKIKDFHTPIGTQHETIILTS</sequence>
<dbReference type="FunFam" id="3.40.50.1100:FF:000040">
    <property type="entry name" value="L-serine dehydratase, putative"/>
    <property type="match status" value="1"/>
</dbReference>
<dbReference type="GO" id="GO:0006565">
    <property type="term" value="P:L-serine catabolic process"/>
    <property type="evidence" value="ECO:0000318"/>
    <property type="project" value="GO_Central"/>
</dbReference>
<dbReference type="CDD" id="cd06448">
    <property type="entry name" value="L-Ser-dehyd"/>
    <property type="match status" value="1"/>
</dbReference>